<evidence type="ECO:0000313" key="3">
    <source>
        <dbReference type="Proteomes" id="UP000175989"/>
    </source>
</evidence>
<dbReference type="AlphaFoldDB" id="A0A1E7X447"/>
<evidence type="ECO:0000256" key="1">
    <source>
        <dbReference type="SAM" id="SignalP"/>
    </source>
</evidence>
<protein>
    <submittedName>
        <fullName evidence="2">Uncharacterized protein</fullName>
    </submittedName>
</protein>
<name>A0A1E7X447_9BURK</name>
<feature type="chain" id="PRO_5009208335" evidence="1">
    <location>
        <begin position="21"/>
        <end position="284"/>
    </location>
</feature>
<organism evidence="2 3">
    <name type="scientific">Duganella phyllosphaerae</name>
    <dbReference type="NCBI Taxonomy" id="762836"/>
    <lineage>
        <taxon>Bacteria</taxon>
        <taxon>Pseudomonadati</taxon>
        <taxon>Pseudomonadota</taxon>
        <taxon>Betaproteobacteria</taxon>
        <taxon>Burkholderiales</taxon>
        <taxon>Oxalobacteraceae</taxon>
        <taxon>Telluria group</taxon>
        <taxon>Duganella</taxon>
    </lineage>
</organism>
<sequence>MKKILRNVIPLLLASACAAAAGQTTGLTNTIPACRMPAGKVLPDKYYALAKAKNAFNWVAAATRGDGVVEGNGWERVDGSEMHDWFSFYRIDLNGDGLCDWYLNAAAPMSTGGDRESINTLYLGRAAGWTRIGADVPQDKPDGLGYGKTSAQQRQFLFGEEPSVIHDAVRKVNYVVAALYSRNGQRSGRPGYRIFDWDADRNTLRLLDKWEPGSKAAQVYAYFKAHGARMRAPAATAASDTIQAFDPDVEAFELEQACDPQSALRSFPEANGVVSKYLLVRCKH</sequence>
<evidence type="ECO:0000313" key="2">
    <source>
        <dbReference type="EMBL" id="OFA07242.1"/>
    </source>
</evidence>
<dbReference type="PATRIC" id="fig|762836.4.peg.1410"/>
<reference evidence="3" key="1">
    <citation type="journal article" date="2016" name="Front. Microbiol.">
        <title>Molecular Keys to the Janthinobacterium and Duganella spp. Interaction with the Plant Pathogen Fusarium graminearum.</title>
        <authorList>
            <person name="Haack F.S."/>
            <person name="Poehlein A."/>
            <person name="Kroger C."/>
            <person name="Voigt C.A."/>
            <person name="Piepenbring M."/>
            <person name="Bode H.B."/>
            <person name="Daniel R."/>
            <person name="Schafer W."/>
            <person name="Streit W.R."/>
        </authorList>
    </citation>
    <scope>NUCLEOTIDE SEQUENCE [LARGE SCALE GENOMIC DNA]</scope>
    <source>
        <strain evidence="3">T54</strain>
    </source>
</reference>
<gene>
    <name evidence="2" type="ORF">DUPY_13500</name>
</gene>
<dbReference type="Proteomes" id="UP000175989">
    <property type="component" value="Unassembled WGS sequence"/>
</dbReference>
<dbReference type="PROSITE" id="PS51257">
    <property type="entry name" value="PROKAR_LIPOPROTEIN"/>
    <property type="match status" value="1"/>
</dbReference>
<keyword evidence="1" id="KW-0732">Signal</keyword>
<feature type="signal peptide" evidence="1">
    <location>
        <begin position="1"/>
        <end position="20"/>
    </location>
</feature>
<keyword evidence="3" id="KW-1185">Reference proteome</keyword>
<dbReference type="EMBL" id="LROM01000062">
    <property type="protein sequence ID" value="OFA07242.1"/>
    <property type="molecule type" value="Genomic_DNA"/>
</dbReference>
<accession>A0A1E7X447</accession>
<comment type="caution">
    <text evidence="2">The sequence shown here is derived from an EMBL/GenBank/DDBJ whole genome shotgun (WGS) entry which is preliminary data.</text>
</comment>
<dbReference type="OrthoDB" id="8774333at2"/>
<dbReference type="RefSeq" id="WP_070247076.1">
    <property type="nucleotide sequence ID" value="NZ_LROM01000062.1"/>
</dbReference>
<proteinExistence type="predicted"/>